<comment type="caution">
    <text evidence="2">The sequence shown here is derived from an EMBL/GenBank/DDBJ whole genome shotgun (WGS) entry which is preliminary data.</text>
</comment>
<organism evidence="2 3">
    <name type="scientific">Austropuccinia psidii MF-1</name>
    <dbReference type="NCBI Taxonomy" id="1389203"/>
    <lineage>
        <taxon>Eukaryota</taxon>
        <taxon>Fungi</taxon>
        <taxon>Dikarya</taxon>
        <taxon>Basidiomycota</taxon>
        <taxon>Pucciniomycotina</taxon>
        <taxon>Pucciniomycetes</taxon>
        <taxon>Pucciniales</taxon>
        <taxon>Sphaerophragmiaceae</taxon>
        <taxon>Austropuccinia</taxon>
    </lineage>
</organism>
<keyword evidence="3" id="KW-1185">Reference proteome</keyword>
<feature type="region of interest" description="Disordered" evidence="1">
    <location>
        <begin position="17"/>
        <end position="79"/>
    </location>
</feature>
<accession>A0A9Q3JDE4</accession>
<name>A0A9Q3JDE4_9BASI</name>
<dbReference type="Proteomes" id="UP000765509">
    <property type="component" value="Unassembled WGS sequence"/>
</dbReference>
<feature type="compositionally biased region" description="Polar residues" evidence="1">
    <location>
        <begin position="19"/>
        <end position="32"/>
    </location>
</feature>
<evidence type="ECO:0000313" key="3">
    <source>
        <dbReference type="Proteomes" id="UP000765509"/>
    </source>
</evidence>
<evidence type="ECO:0000313" key="2">
    <source>
        <dbReference type="EMBL" id="MBW0559787.1"/>
    </source>
</evidence>
<feature type="compositionally biased region" description="Polar residues" evidence="1">
    <location>
        <begin position="52"/>
        <end position="69"/>
    </location>
</feature>
<dbReference type="EMBL" id="AVOT02068603">
    <property type="protein sequence ID" value="MBW0559787.1"/>
    <property type="molecule type" value="Genomic_DNA"/>
</dbReference>
<feature type="compositionally biased region" description="Basic and acidic residues" evidence="1">
    <location>
        <begin position="35"/>
        <end position="51"/>
    </location>
</feature>
<sequence length="79" mass="8895">MCRSVKKLHEFSPECQKITGPSQHLQVSQSMASIDGKEKHDAFNRRMEEKQLSTNQASAKNSSGSQKQQFQREKPATSS</sequence>
<evidence type="ECO:0000256" key="1">
    <source>
        <dbReference type="SAM" id="MobiDB-lite"/>
    </source>
</evidence>
<proteinExistence type="predicted"/>
<reference evidence="2" key="1">
    <citation type="submission" date="2021-03" db="EMBL/GenBank/DDBJ databases">
        <title>Draft genome sequence of rust myrtle Austropuccinia psidii MF-1, a brazilian biotype.</title>
        <authorList>
            <person name="Quecine M.C."/>
            <person name="Pachon D.M.R."/>
            <person name="Bonatelli M.L."/>
            <person name="Correr F.H."/>
            <person name="Franceschini L.M."/>
            <person name="Leite T.F."/>
            <person name="Margarido G.R.A."/>
            <person name="Almeida C.A."/>
            <person name="Ferrarezi J.A."/>
            <person name="Labate C.A."/>
        </authorList>
    </citation>
    <scope>NUCLEOTIDE SEQUENCE</scope>
    <source>
        <strain evidence="2">MF-1</strain>
    </source>
</reference>
<dbReference type="AlphaFoldDB" id="A0A9Q3JDE4"/>
<feature type="compositionally biased region" description="Basic and acidic residues" evidence="1">
    <location>
        <begin position="70"/>
        <end position="79"/>
    </location>
</feature>
<gene>
    <name evidence="2" type="ORF">O181_099502</name>
</gene>
<protein>
    <submittedName>
        <fullName evidence="2">Uncharacterized protein</fullName>
    </submittedName>
</protein>